<protein>
    <submittedName>
        <fullName evidence="1">Uncharacterized protein</fullName>
    </submittedName>
</protein>
<name>A0A0L6UQ68_9BASI</name>
<organism evidence="1 2">
    <name type="scientific">Puccinia sorghi</name>
    <dbReference type="NCBI Taxonomy" id="27349"/>
    <lineage>
        <taxon>Eukaryota</taxon>
        <taxon>Fungi</taxon>
        <taxon>Dikarya</taxon>
        <taxon>Basidiomycota</taxon>
        <taxon>Pucciniomycotina</taxon>
        <taxon>Pucciniomycetes</taxon>
        <taxon>Pucciniales</taxon>
        <taxon>Pucciniaceae</taxon>
        <taxon>Puccinia</taxon>
    </lineage>
</organism>
<sequence length="86" mass="10084">MQVTLQTFGNEFQEEMTQILEEKHCLKVSQRTLTCCKEDWGLIQLGSHQQFHHVIKTNHNYTQSLESLKRKPNTMKLSRHTNGLDS</sequence>
<dbReference type="EMBL" id="LAVV01009384">
    <property type="protein sequence ID" value="KNZ50681.1"/>
    <property type="molecule type" value="Genomic_DNA"/>
</dbReference>
<evidence type="ECO:0000313" key="2">
    <source>
        <dbReference type="Proteomes" id="UP000037035"/>
    </source>
</evidence>
<dbReference type="Proteomes" id="UP000037035">
    <property type="component" value="Unassembled WGS sequence"/>
</dbReference>
<proteinExistence type="predicted"/>
<gene>
    <name evidence="1" type="ORF">VP01_4294g2</name>
</gene>
<dbReference type="VEuPathDB" id="FungiDB:VP01_4294g2"/>
<reference evidence="1 2" key="1">
    <citation type="submission" date="2015-08" db="EMBL/GenBank/DDBJ databases">
        <title>Next Generation Sequencing and Analysis of the Genome of Puccinia sorghi L Schw, the Causal Agent of Maize Common Rust.</title>
        <authorList>
            <person name="Rochi L."/>
            <person name="Burguener G."/>
            <person name="Darino M."/>
            <person name="Turjanski A."/>
            <person name="Kreff E."/>
            <person name="Dieguez M.J."/>
            <person name="Sacco F."/>
        </authorList>
    </citation>
    <scope>NUCLEOTIDE SEQUENCE [LARGE SCALE GENOMIC DNA]</scope>
    <source>
        <strain evidence="1 2">RO10H11247</strain>
    </source>
</reference>
<keyword evidence="2" id="KW-1185">Reference proteome</keyword>
<comment type="caution">
    <text evidence="1">The sequence shown here is derived from an EMBL/GenBank/DDBJ whole genome shotgun (WGS) entry which is preliminary data.</text>
</comment>
<evidence type="ECO:0000313" key="1">
    <source>
        <dbReference type="EMBL" id="KNZ50681.1"/>
    </source>
</evidence>
<accession>A0A0L6UQ68</accession>
<dbReference type="AlphaFoldDB" id="A0A0L6UQ68"/>